<keyword evidence="2 6" id="KW-0597">Phosphoprotein</keyword>
<dbReference type="RefSeq" id="WP_247346418.1">
    <property type="nucleotide sequence ID" value="NZ_CP095550.1"/>
</dbReference>
<dbReference type="PROSITE" id="PS50043">
    <property type="entry name" value="HTH_LUXR_2"/>
    <property type="match status" value="1"/>
</dbReference>
<dbReference type="SMART" id="SM00448">
    <property type="entry name" value="REC"/>
    <property type="match status" value="1"/>
</dbReference>
<dbReference type="EMBL" id="JBHUIK010000003">
    <property type="protein sequence ID" value="MFD2214898.1"/>
    <property type="molecule type" value="Genomic_DNA"/>
</dbReference>
<feature type="modified residue" description="4-aspartylphosphate" evidence="6">
    <location>
        <position position="55"/>
    </location>
</feature>
<evidence type="ECO:0000256" key="4">
    <source>
        <dbReference type="ARBA" id="ARBA00023125"/>
    </source>
</evidence>
<keyword evidence="5" id="KW-0804">Transcription</keyword>
<gene>
    <name evidence="9" type="ORF">ACFSKK_14505</name>
</gene>
<evidence type="ECO:0000259" key="7">
    <source>
        <dbReference type="PROSITE" id="PS50043"/>
    </source>
</evidence>
<evidence type="ECO:0000313" key="9">
    <source>
        <dbReference type="EMBL" id="MFD2214898.1"/>
    </source>
</evidence>
<dbReference type="CDD" id="cd17535">
    <property type="entry name" value="REC_NarL-like"/>
    <property type="match status" value="1"/>
</dbReference>
<comment type="subcellular location">
    <subcellularLocation>
        <location evidence="1">Cytoplasm</location>
    </subcellularLocation>
</comment>
<dbReference type="SUPFAM" id="SSF46894">
    <property type="entry name" value="C-terminal effector domain of the bipartite response regulators"/>
    <property type="match status" value="1"/>
</dbReference>
<evidence type="ECO:0000256" key="1">
    <source>
        <dbReference type="ARBA" id="ARBA00004496"/>
    </source>
</evidence>
<dbReference type="CDD" id="cd06170">
    <property type="entry name" value="LuxR_C_like"/>
    <property type="match status" value="1"/>
</dbReference>
<accession>A0ABW5C1Z1</accession>
<name>A0ABW5C1Z1_9BACI</name>
<dbReference type="SUPFAM" id="SSF52172">
    <property type="entry name" value="CheY-like"/>
    <property type="match status" value="1"/>
</dbReference>
<dbReference type="PROSITE" id="PS50110">
    <property type="entry name" value="RESPONSE_REGULATORY"/>
    <property type="match status" value="1"/>
</dbReference>
<keyword evidence="4" id="KW-0238">DNA-binding</keyword>
<reference evidence="10" key="1">
    <citation type="journal article" date="2019" name="Int. J. Syst. Evol. Microbiol.">
        <title>The Global Catalogue of Microorganisms (GCM) 10K type strain sequencing project: providing services to taxonomists for standard genome sequencing and annotation.</title>
        <authorList>
            <consortium name="The Broad Institute Genomics Platform"/>
            <consortium name="The Broad Institute Genome Sequencing Center for Infectious Disease"/>
            <person name="Wu L."/>
            <person name="Ma J."/>
        </authorList>
    </citation>
    <scope>NUCLEOTIDE SEQUENCE [LARGE SCALE GENOMIC DNA]</scope>
    <source>
        <strain evidence="10">CGMCC 1.15474</strain>
    </source>
</reference>
<dbReference type="InterPro" id="IPR000792">
    <property type="entry name" value="Tscrpt_reg_LuxR_C"/>
</dbReference>
<dbReference type="PANTHER" id="PTHR43214:SF1">
    <property type="entry name" value="TRANSCRIPTIONAL REGULATORY PROTEIN COMA"/>
    <property type="match status" value="1"/>
</dbReference>
<evidence type="ECO:0000256" key="5">
    <source>
        <dbReference type="ARBA" id="ARBA00023163"/>
    </source>
</evidence>
<dbReference type="InterPro" id="IPR039420">
    <property type="entry name" value="WalR-like"/>
</dbReference>
<dbReference type="SMART" id="SM00421">
    <property type="entry name" value="HTH_LUXR"/>
    <property type="match status" value="1"/>
</dbReference>
<dbReference type="PRINTS" id="PR00038">
    <property type="entry name" value="HTHLUXR"/>
</dbReference>
<dbReference type="Pfam" id="PF00196">
    <property type="entry name" value="GerE"/>
    <property type="match status" value="1"/>
</dbReference>
<keyword evidence="3" id="KW-0805">Transcription regulation</keyword>
<dbReference type="InterPro" id="IPR011006">
    <property type="entry name" value="CheY-like_superfamily"/>
</dbReference>
<dbReference type="InterPro" id="IPR001789">
    <property type="entry name" value="Sig_transdc_resp-reg_receiver"/>
</dbReference>
<dbReference type="Proteomes" id="UP001597318">
    <property type="component" value="Unassembled WGS sequence"/>
</dbReference>
<dbReference type="PANTHER" id="PTHR43214">
    <property type="entry name" value="TWO-COMPONENT RESPONSE REGULATOR"/>
    <property type="match status" value="1"/>
</dbReference>
<evidence type="ECO:0000256" key="6">
    <source>
        <dbReference type="PROSITE-ProRule" id="PRU00169"/>
    </source>
</evidence>
<organism evidence="9 10">
    <name type="scientific">Metabacillus endolithicus</name>
    <dbReference type="NCBI Taxonomy" id="1535204"/>
    <lineage>
        <taxon>Bacteria</taxon>
        <taxon>Bacillati</taxon>
        <taxon>Bacillota</taxon>
        <taxon>Bacilli</taxon>
        <taxon>Bacillales</taxon>
        <taxon>Bacillaceae</taxon>
        <taxon>Metabacillus</taxon>
    </lineage>
</organism>
<keyword evidence="10" id="KW-1185">Reference proteome</keyword>
<feature type="domain" description="Response regulatory" evidence="8">
    <location>
        <begin position="3"/>
        <end position="121"/>
    </location>
</feature>
<evidence type="ECO:0000313" key="10">
    <source>
        <dbReference type="Proteomes" id="UP001597318"/>
    </source>
</evidence>
<feature type="domain" description="HTH luxR-type" evidence="7">
    <location>
        <begin position="142"/>
        <end position="207"/>
    </location>
</feature>
<dbReference type="InterPro" id="IPR016032">
    <property type="entry name" value="Sig_transdc_resp-reg_C-effctor"/>
</dbReference>
<evidence type="ECO:0000256" key="3">
    <source>
        <dbReference type="ARBA" id="ARBA00023015"/>
    </source>
</evidence>
<dbReference type="Pfam" id="PF00072">
    <property type="entry name" value="Response_reg"/>
    <property type="match status" value="1"/>
</dbReference>
<sequence>MVNVLVVDDHIAVTEGTKAILETCDDIFVDTLSPPFSIDLIKDKDYAKYDVILMDINLGLDQNGIEVSKLILKDQPDCKIIIYTGYDIEDYFVEAVKNGIFGAINKNTTKQNIITYINHVLNGDIVMSLELCKRSLKTSAKPPREKVGYTERERKILELLGEGLTNQEIADKIYVSKRTVEYSITEIFNKLNVSSRAEAVLIAKSEGLL</sequence>
<dbReference type="Gene3D" id="3.40.50.2300">
    <property type="match status" value="1"/>
</dbReference>
<evidence type="ECO:0000256" key="2">
    <source>
        <dbReference type="ARBA" id="ARBA00022553"/>
    </source>
</evidence>
<comment type="caution">
    <text evidence="9">The sequence shown here is derived from an EMBL/GenBank/DDBJ whole genome shotgun (WGS) entry which is preliminary data.</text>
</comment>
<evidence type="ECO:0000259" key="8">
    <source>
        <dbReference type="PROSITE" id="PS50110"/>
    </source>
</evidence>
<protein>
    <submittedName>
        <fullName evidence="9">LuxR C-terminal-related transcriptional regulator</fullName>
    </submittedName>
</protein>
<dbReference type="InterPro" id="IPR058245">
    <property type="entry name" value="NreC/VraR/RcsB-like_REC"/>
</dbReference>
<proteinExistence type="predicted"/>